<reference evidence="2 3" key="1">
    <citation type="submission" date="2018-10" db="EMBL/GenBank/DDBJ databases">
        <title>A high-quality apple genome assembly.</title>
        <authorList>
            <person name="Hu J."/>
        </authorList>
    </citation>
    <scope>NUCLEOTIDE SEQUENCE [LARGE SCALE GENOMIC DNA]</scope>
    <source>
        <strain evidence="3">cv. HFTH1</strain>
        <tissue evidence="2">Young leaf</tissue>
    </source>
</reference>
<sequence>MTEFFSVFFSVCSIGLARVTNGVTSAKSTYRTILPALEIMSLVNDTRIMLLRSLLICEKKKLQRRRNKRKRSAPFCKLKQ</sequence>
<dbReference type="EMBL" id="RDQH01000336">
    <property type="protein sequence ID" value="RXH88115.1"/>
    <property type="molecule type" value="Genomic_DNA"/>
</dbReference>
<gene>
    <name evidence="2" type="ORF">DVH24_042186</name>
</gene>
<dbReference type="AlphaFoldDB" id="A0A498J0G0"/>
<organism evidence="2 3">
    <name type="scientific">Malus domestica</name>
    <name type="common">Apple</name>
    <name type="synonym">Pyrus malus</name>
    <dbReference type="NCBI Taxonomy" id="3750"/>
    <lineage>
        <taxon>Eukaryota</taxon>
        <taxon>Viridiplantae</taxon>
        <taxon>Streptophyta</taxon>
        <taxon>Embryophyta</taxon>
        <taxon>Tracheophyta</taxon>
        <taxon>Spermatophyta</taxon>
        <taxon>Magnoliopsida</taxon>
        <taxon>eudicotyledons</taxon>
        <taxon>Gunneridae</taxon>
        <taxon>Pentapetalae</taxon>
        <taxon>rosids</taxon>
        <taxon>fabids</taxon>
        <taxon>Rosales</taxon>
        <taxon>Rosaceae</taxon>
        <taxon>Amygdaloideae</taxon>
        <taxon>Maleae</taxon>
        <taxon>Malus</taxon>
    </lineage>
</organism>
<evidence type="ECO:0000256" key="1">
    <source>
        <dbReference type="SAM" id="SignalP"/>
    </source>
</evidence>
<keyword evidence="3" id="KW-1185">Reference proteome</keyword>
<protein>
    <recommendedName>
        <fullName evidence="4">Secreted protein</fullName>
    </recommendedName>
</protein>
<evidence type="ECO:0000313" key="3">
    <source>
        <dbReference type="Proteomes" id="UP000290289"/>
    </source>
</evidence>
<proteinExistence type="predicted"/>
<accession>A0A498J0G0</accession>
<feature type="chain" id="PRO_5019808550" description="Secreted protein" evidence="1">
    <location>
        <begin position="18"/>
        <end position="80"/>
    </location>
</feature>
<evidence type="ECO:0008006" key="4">
    <source>
        <dbReference type="Google" id="ProtNLM"/>
    </source>
</evidence>
<dbReference type="Proteomes" id="UP000290289">
    <property type="component" value="Chromosome 10"/>
</dbReference>
<evidence type="ECO:0000313" key="2">
    <source>
        <dbReference type="EMBL" id="RXH88115.1"/>
    </source>
</evidence>
<feature type="signal peptide" evidence="1">
    <location>
        <begin position="1"/>
        <end position="17"/>
    </location>
</feature>
<keyword evidence="1" id="KW-0732">Signal</keyword>
<name>A0A498J0G0_MALDO</name>
<comment type="caution">
    <text evidence="2">The sequence shown here is derived from an EMBL/GenBank/DDBJ whole genome shotgun (WGS) entry which is preliminary data.</text>
</comment>